<evidence type="ECO:0000313" key="3">
    <source>
        <dbReference type="Proteomes" id="UP000277108"/>
    </source>
</evidence>
<comment type="caution">
    <text evidence="2">The sequence shown here is derived from an EMBL/GenBank/DDBJ whole genome shotgun (WGS) entry which is preliminary data.</text>
</comment>
<dbReference type="AlphaFoldDB" id="A0A3N5CF30"/>
<keyword evidence="1" id="KW-0175">Coiled coil</keyword>
<reference evidence="2 3" key="1">
    <citation type="submission" date="2018-11" db="EMBL/GenBank/DDBJ databases">
        <title>Genomic Encyclopedia of Type Strains, Phase IV (KMG-IV): sequencing the most valuable type-strain genomes for metagenomic binning, comparative biology and taxonomic classification.</title>
        <authorList>
            <person name="Goeker M."/>
        </authorList>
    </citation>
    <scope>NUCLEOTIDE SEQUENCE [LARGE SCALE GENOMIC DNA]</scope>
    <source>
        <strain evidence="2 3">DSM 29158</strain>
    </source>
</reference>
<protein>
    <submittedName>
        <fullName evidence="2">Uncharacterized protein</fullName>
    </submittedName>
</protein>
<dbReference type="Proteomes" id="UP000277108">
    <property type="component" value="Unassembled WGS sequence"/>
</dbReference>
<gene>
    <name evidence="2" type="ORF">EDD62_0399</name>
</gene>
<proteinExistence type="predicted"/>
<dbReference type="RefSeq" id="WP_123807327.1">
    <property type="nucleotide sequence ID" value="NZ_RKRK01000002.1"/>
</dbReference>
<accession>A0A3N5CF30</accession>
<feature type="coiled-coil region" evidence="1">
    <location>
        <begin position="229"/>
        <end position="256"/>
    </location>
</feature>
<keyword evidence="3" id="KW-1185">Reference proteome</keyword>
<organism evidence="2 3">
    <name type="scientific">Abyssicoccus albus</name>
    <dbReference type="NCBI Taxonomy" id="1817405"/>
    <lineage>
        <taxon>Bacteria</taxon>
        <taxon>Bacillati</taxon>
        <taxon>Bacillota</taxon>
        <taxon>Bacilli</taxon>
        <taxon>Bacillales</taxon>
        <taxon>Abyssicoccaceae</taxon>
    </lineage>
</organism>
<dbReference type="OrthoDB" id="2287900at2"/>
<sequence>MSQIKSNEKIEYYLNLLKMTYDQLTRYLIDKYGPATDDYYRESSYYRFLNGEIKNITTGNYSRTNEGLYCHHIDENKMMNISNKEFIKNYNYSFDYQKKERLVYCNLIEHLILHTLITIETKGNYGYLGYITYLSPTIHEWYIDRIPLKRDWMIKCRDAAFLTPSEAKLILDRSDKIISNMEYKKRLKEKGYKKLHHRLNQNLTIPQFKNHEKQISIMKKDIKLKVKYLEEESYRLKMKEREISQKMNEVKDFKSKYPNLVKLNITKFTPRKKLLDHLFIYKYKNILSNKKELNSLKINDTRDKILEELETILKNK</sequence>
<dbReference type="EMBL" id="RKRK01000002">
    <property type="protein sequence ID" value="RPF57765.1"/>
    <property type="molecule type" value="Genomic_DNA"/>
</dbReference>
<evidence type="ECO:0000256" key="1">
    <source>
        <dbReference type="SAM" id="Coils"/>
    </source>
</evidence>
<name>A0A3N5CF30_9BACL</name>
<evidence type="ECO:0000313" key="2">
    <source>
        <dbReference type="EMBL" id="RPF57765.1"/>
    </source>
</evidence>